<organism evidence="8 9">
    <name type="scientific">Sinorhizobium terangae</name>
    <dbReference type="NCBI Taxonomy" id="110322"/>
    <lineage>
        <taxon>Bacteria</taxon>
        <taxon>Pseudomonadati</taxon>
        <taxon>Pseudomonadota</taxon>
        <taxon>Alphaproteobacteria</taxon>
        <taxon>Hyphomicrobiales</taxon>
        <taxon>Rhizobiaceae</taxon>
        <taxon>Sinorhizobium/Ensifer group</taxon>
        <taxon>Sinorhizobium</taxon>
    </lineage>
</organism>
<evidence type="ECO:0000313" key="8">
    <source>
        <dbReference type="EMBL" id="MQX15384.1"/>
    </source>
</evidence>
<evidence type="ECO:0000256" key="2">
    <source>
        <dbReference type="ARBA" id="ARBA00022475"/>
    </source>
</evidence>
<proteinExistence type="predicted"/>
<feature type="transmembrane region" description="Helical" evidence="6">
    <location>
        <begin position="260"/>
        <end position="280"/>
    </location>
</feature>
<evidence type="ECO:0000256" key="3">
    <source>
        <dbReference type="ARBA" id="ARBA00022692"/>
    </source>
</evidence>
<keyword evidence="9" id="KW-1185">Reference proteome</keyword>
<feature type="transmembrane region" description="Helical" evidence="6">
    <location>
        <begin position="54"/>
        <end position="75"/>
    </location>
</feature>
<comment type="caution">
    <text evidence="8">The sequence shown here is derived from an EMBL/GenBank/DDBJ whole genome shotgun (WGS) entry which is preliminary data.</text>
</comment>
<dbReference type="EMBL" id="WITC01000038">
    <property type="protein sequence ID" value="MQX15384.1"/>
    <property type="molecule type" value="Genomic_DNA"/>
</dbReference>
<feature type="transmembrane region" description="Helical" evidence="6">
    <location>
        <begin position="315"/>
        <end position="336"/>
    </location>
</feature>
<dbReference type="InterPro" id="IPR020846">
    <property type="entry name" value="MFS_dom"/>
</dbReference>
<dbReference type="PANTHER" id="PTHR43124:SF10">
    <property type="entry name" value="PURINE EFFLUX PUMP PBUE"/>
    <property type="match status" value="1"/>
</dbReference>
<dbReference type="InterPro" id="IPR011701">
    <property type="entry name" value="MFS"/>
</dbReference>
<evidence type="ECO:0000256" key="6">
    <source>
        <dbReference type="SAM" id="Phobius"/>
    </source>
</evidence>
<dbReference type="PANTHER" id="PTHR43124">
    <property type="entry name" value="PURINE EFFLUX PUMP PBUE"/>
    <property type="match status" value="1"/>
</dbReference>
<evidence type="ECO:0000256" key="4">
    <source>
        <dbReference type="ARBA" id="ARBA00022989"/>
    </source>
</evidence>
<feature type="transmembrane region" description="Helical" evidence="6">
    <location>
        <begin position="87"/>
        <end position="105"/>
    </location>
</feature>
<feature type="transmembrane region" description="Helical" evidence="6">
    <location>
        <begin position="111"/>
        <end position="133"/>
    </location>
</feature>
<evidence type="ECO:0000256" key="5">
    <source>
        <dbReference type="ARBA" id="ARBA00023136"/>
    </source>
</evidence>
<evidence type="ECO:0000256" key="1">
    <source>
        <dbReference type="ARBA" id="ARBA00004651"/>
    </source>
</evidence>
<keyword evidence="4 6" id="KW-1133">Transmembrane helix</keyword>
<feature type="transmembrane region" description="Helical" evidence="6">
    <location>
        <begin position="145"/>
        <end position="170"/>
    </location>
</feature>
<dbReference type="SUPFAM" id="SSF103473">
    <property type="entry name" value="MFS general substrate transporter"/>
    <property type="match status" value="1"/>
</dbReference>
<sequence length="406" mass="40933">MANINQSIPNLSAERARIPPFAFVLTTCIGVIGSNSLALGPIAPEVARSLGADVPAVMTASGAFGLGTAASAIFLGRLIDRHGPRRMLAAALILLAVGLGGSAAAPTLPLLVAFQLIVGIAAGIALPSIYTLASIIAPAGRESETIGLVLTGWTLSMVAGVPLSAAIADFAGWRTVYVVVATATVLACAAVRLAAVTRVAVTGDSEGRHVGEGRATSPLAALGVCGVAPLLSACAAFMAAFYGVYGYIGDHLHAALGLPVSANGLVAVSYGFGFGGAAFLDRLIDRFGAGRLLPLIFLAVAGVYVAMVAASGSYIAILAVVFLWGLVNHFGLNVLIMRLTALDPAKRGAIMGLNSGVTYLALFAGTIGFGAAYSANGFFMLPLAAAGLMLTAALFAARAPQSKIPQ</sequence>
<keyword evidence="2" id="KW-1003">Cell membrane</keyword>
<feature type="transmembrane region" description="Helical" evidence="6">
    <location>
        <begin position="348"/>
        <end position="372"/>
    </location>
</feature>
<dbReference type="Gene3D" id="1.20.1250.20">
    <property type="entry name" value="MFS general substrate transporter like domains"/>
    <property type="match status" value="1"/>
</dbReference>
<dbReference type="OrthoDB" id="8667309at2"/>
<protein>
    <submittedName>
        <fullName evidence="8">MFS transporter</fullName>
    </submittedName>
</protein>
<dbReference type="InterPro" id="IPR036259">
    <property type="entry name" value="MFS_trans_sf"/>
</dbReference>
<accession>A0A6N7LF91</accession>
<feature type="transmembrane region" description="Helical" evidence="6">
    <location>
        <begin position="378"/>
        <end position="397"/>
    </location>
</feature>
<gene>
    <name evidence="8" type="ORF">GHK62_11555</name>
</gene>
<evidence type="ECO:0000313" key="9">
    <source>
        <dbReference type="Proteomes" id="UP000439983"/>
    </source>
</evidence>
<feature type="domain" description="Major facilitator superfamily (MFS) profile" evidence="7">
    <location>
        <begin position="21"/>
        <end position="403"/>
    </location>
</feature>
<dbReference type="PROSITE" id="PS50850">
    <property type="entry name" value="MFS"/>
    <property type="match status" value="1"/>
</dbReference>
<comment type="subcellular location">
    <subcellularLocation>
        <location evidence="1">Cell membrane</location>
        <topology evidence="1">Multi-pass membrane protein</topology>
    </subcellularLocation>
</comment>
<dbReference type="Pfam" id="PF07690">
    <property type="entry name" value="MFS_1"/>
    <property type="match status" value="1"/>
</dbReference>
<keyword evidence="5 6" id="KW-0472">Membrane</keyword>
<evidence type="ECO:0000259" key="7">
    <source>
        <dbReference type="PROSITE" id="PS50850"/>
    </source>
</evidence>
<feature type="transmembrane region" description="Helical" evidence="6">
    <location>
        <begin position="292"/>
        <end position="309"/>
    </location>
</feature>
<reference evidence="8 9" key="1">
    <citation type="journal article" date="2013" name="Genome Biol.">
        <title>Comparative genomics of the core and accessory genomes of 48 Sinorhizobium strains comprising five genospecies.</title>
        <authorList>
            <person name="Sugawara M."/>
            <person name="Epstein B."/>
            <person name="Badgley B.D."/>
            <person name="Unno T."/>
            <person name="Xu L."/>
            <person name="Reese J."/>
            <person name="Gyaneshwar P."/>
            <person name="Denny R."/>
            <person name="Mudge J."/>
            <person name="Bharti A.K."/>
            <person name="Farmer A.D."/>
            <person name="May G.D."/>
            <person name="Woodward J.E."/>
            <person name="Medigue C."/>
            <person name="Vallenet D."/>
            <person name="Lajus A."/>
            <person name="Rouy Z."/>
            <person name="Martinez-Vaz B."/>
            <person name="Tiffin P."/>
            <person name="Young N.D."/>
            <person name="Sadowsky M.J."/>
        </authorList>
    </citation>
    <scope>NUCLEOTIDE SEQUENCE [LARGE SCALE GENOMIC DNA]</scope>
    <source>
        <strain evidence="8 9">USDA4894</strain>
    </source>
</reference>
<dbReference type="GO" id="GO:0022857">
    <property type="term" value="F:transmembrane transporter activity"/>
    <property type="evidence" value="ECO:0007669"/>
    <property type="project" value="InterPro"/>
</dbReference>
<feature type="transmembrane region" description="Helical" evidence="6">
    <location>
        <begin position="221"/>
        <end position="248"/>
    </location>
</feature>
<dbReference type="GO" id="GO:0005886">
    <property type="term" value="C:plasma membrane"/>
    <property type="evidence" value="ECO:0007669"/>
    <property type="project" value="UniProtKB-SubCell"/>
</dbReference>
<dbReference type="InterPro" id="IPR050189">
    <property type="entry name" value="MFS_Efflux_Transporters"/>
</dbReference>
<dbReference type="Proteomes" id="UP000439983">
    <property type="component" value="Unassembled WGS sequence"/>
</dbReference>
<dbReference type="RefSeq" id="WP_153439198.1">
    <property type="nucleotide sequence ID" value="NZ_CP121659.1"/>
</dbReference>
<keyword evidence="3 6" id="KW-0812">Transmembrane</keyword>
<feature type="transmembrane region" description="Helical" evidence="6">
    <location>
        <begin position="21"/>
        <end position="42"/>
    </location>
</feature>
<dbReference type="AlphaFoldDB" id="A0A6N7LF91"/>
<feature type="transmembrane region" description="Helical" evidence="6">
    <location>
        <begin position="176"/>
        <end position="201"/>
    </location>
</feature>
<name>A0A6N7LF91_SINTE</name>